<keyword evidence="3" id="KW-0378">Hydrolase</keyword>
<evidence type="ECO:0000313" key="4">
    <source>
        <dbReference type="Proteomes" id="UP000509597"/>
    </source>
</evidence>
<dbReference type="GO" id="GO:0046872">
    <property type="term" value="F:metal ion binding"/>
    <property type="evidence" value="ECO:0007669"/>
    <property type="project" value="UniProtKB-KW"/>
</dbReference>
<dbReference type="PANTHER" id="PTHR11820:SF7">
    <property type="entry name" value="ACYLPYRUVASE FAHD1, MITOCHONDRIAL"/>
    <property type="match status" value="1"/>
</dbReference>
<dbReference type="Gene3D" id="3.90.850.10">
    <property type="entry name" value="Fumarylacetoacetase-like, C-terminal domain"/>
    <property type="match status" value="1"/>
</dbReference>
<dbReference type="InterPro" id="IPR011234">
    <property type="entry name" value="Fumarylacetoacetase-like_C"/>
</dbReference>
<reference evidence="3 4" key="1">
    <citation type="submission" date="2020-07" db="EMBL/GenBank/DDBJ databases">
        <title>Complete genome sequence of Chitinibacter sp. 2T18.</title>
        <authorList>
            <person name="Bae J.-W."/>
            <person name="Choi J.-W."/>
        </authorList>
    </citation>
    <scope>NUCLEOTIDE SEQUENCE [LARGE SCALE GENOMIC DNA]</scope>
    <source>
        <strain evidence="3 4">2T18</strain>
    </source>
</reference>
<dbReference type="SUPFAM" id="SSF56529">
    <property type="entry name" value="FAH"/>
    <property type="match status" value="1"/>
</dbReference>
<gene>
    <name evidence="3" type="ORF">HQ393_07970</name>
</gene>
<proteinExistence type="predicted"/>
<dbReference type="InterPro" id="IPR036663">
    <property type="entry name" value="Fumarylacetoacetase_C_sf"/>
</dbReference>
<dbReference type="RefSeq" id="WP_179358268.1">
    <property type="nucleotide sequence ID" value="NZ_CP058627.1"/>
</dbReference>
<dbReference type="EMBL" id="CP058627">
    <property type="protein sequence ID" value="QLG88190.1"/>
    <property type="molecule type" value="Genomic_DNA"/>
</dbReference>
<name>A0A7H9BHI5_9NEIS</name>
<keyword evidence="4" id="KW-1185">Reference proteome</keyword>
<accession>A0A7H9BHI5</accession>
<dbReference type="NCBIfam" id="NF007967">
    <property type="entry name" value="PRK10691.1"/>
    <property type="match status" value="1"/>
</dbReference>
<evidence type="ECO:0000256" key="1">
    <source>
        <dbReference type="ARBA" id="ARBA00022723"/>
    </source>
</evidence>
<dbReference type="KEGG" id="chiz:HQ393_07970"/>
<protein>
    <submittedName>
        <fullName evidence="3">Fumarylacetoacetate hydrolase family protein</fullName>
    </submittedName>
</protein>
<evidence type="ECO:0000313" key="3">
    <source>
        <dbReference type="EMBL" id="QLG88190.1"/>
    </source>
</evidence>
<sequence length="218" mass="23201">MAVIEVGSQQYRINNIFCVARNYVAHAKEMGSTIADEPMIFIKPNSAVLQPGAPIVLPAWSNDVHHELELVVLIGEGGKNIDQAAALQHVVAYGLGLDLTARDVQAAAKKAGNPWTLAKGFDGAAVLSDFVPAADIDPTCQAFTLHINGELRQSAQTQQMAFSVAQLIAWLSSKFTLQAGDLIYSGTPEGVGPIVAGDRLQLAWPNRLVAEFEVLAAA</sequence>
<feature type="domain" description="Fumarylacetoacetase-like C-terminal" evidence="2">
    <location>
        <begin position="16"/>
        <end position="200"/>
    </location>
</feature>
<keyword evidence="1" id="KW-0479">Metal-binding</keyword>
<dbReference type="AlphaFoldDB" id="A0A7H9BHI5"/>
<dbReference type="Pfam" id="PF01557">
    <property type="entry name" value="FAA_hydrolase"/>
    <property type="match status" value="1"/>
</dbReference>
<organism evidence="3 4">
    <name type="scientific">Chitinibacter bivalviorum</name>
    <dbReference type="NCBI Taxonomy" id="2739434"/>
    <lineage>
        <taxon>Bacteria</taxon>
        <taxon>Pseudomonadati</taxon>
        <taxon>Pseudomonadota</taxon>
        <taxon>Betaproteobacteria</taxon>
        <taxon>Neisseriales</taxon>
        <taxon>Chitinibacteraceae</taxon>
        <taxon>Chitinibacter</taxon>
    </lineage>
</organism>
<dbReference type="GO" id="GO:0018773">
    <property type="term" value="F:acetylpyruvate hydrolase activity"/>
    <property type="evidence" value="ECO:0007669"/>
    <property type="project" value="TreeGrafter"/>
</dbReference>
<evidence type="ECO:0000259" key="2">
    <source>
        <dbReference type="Pfam" id="PF01557"/>
    </source>
</evidence>
<dbReference type="Proteomes" id="UP000509597">
    <property type="component" value="Chromosome"/>
</dbReference>
<dbReference type="PANTHER" id="PTHR11820">
    <property type="entry name" value="ACYLPYRUVASE"/>
    <property type="match status" value="1"/>
</dbReference>